<evidence type="ECO:0000313" key="2">
    <source>
        <dbReference type="EMBL" id="CAJ1373224.1"/>
    </source>
</evidence>
<keyword evidence="1" id="KW-0175">Coiled coil</keyword>
<organism evidence="2 3">
    <name type="scientific">Effrenium voratum</name>
    <dbReference type="NCBI Taxonomy" id="2562239"/>
    <lineage>
        <taxon>Eukaryota</taxon>
        <taxon>Sar</taxon>
        <taxon>Alveolata</taxon>
        <taxon>Dinophyceae</taxon>
        <taxon>Suessiales</taxon>
        <taxon>Symbiodiniaceae</taxon>
        <taxon>Effrenium</taxon>
    </lineage>
</organism>
<dbReference type="Proteomes" id="UP001178507">
    <property type="component" value="Unassembled WGS sequence"/>
</dbReference>
<reference evidence="2" key="1">
    <citation type="submission" date="2023-08" db="EMBL/GenBank/DDBJ databases">
        <authorList>
            <person name="Chen Y."/>
            <person name="Shah S."/>
            <person name="Dougan E. K."/>
            <person name="Thang M."/>
            <person name="Chan C."/>
        </authorList>
    </citation>
    <scope>NUCLEOTIDE SEQUENCE</scope>
</reference>
<name>A0AA36HRM6_9DINO</name>
<accession>A0AA36HRM6</accession>
<comment type="caution">
    <text evidence="2">The sequence shown here is derived from an EMBL/GenBank/DDBJ whole genome shotgun (WGS) entry which is preliminary data.</text>
</comment>
<evidence type="ECO:0000313" key="3">
    <source>
        <dbReference type="Proteomes" id="UP001178507"/>
    </source>
</evidence>
<gene>
    <name evidence="2" type="ORF">EVOR1521_LOCUS3108</name>
</gene>
<feature type="coiled-coil region" evidence="1">
    <location>
        <begin position="99"/>
        <end position="126"/>
    </location>
</feature>
<feature type="coiled-coil region" evidence="1">
    <location>
        <begin position="161"/>
        <end position="188"/>
    </location>
</feature>
<evidence type="ECO:0000256" key="1">
    <source>
        <dbReference type="SAM" id="Coils"/>
    </source>
</evidence>
<sequence>MSDSQLQAGTLEEALDASRAQELVAQALSGKIQWLNFGLVASEELGIKECQEQMAAANAAFQSAAHQLALAQVRHRKEREQHAVEEALLRSDFVPMQLLQEEQQRLAAVRREHLELRTRLSDTEAEERFAAESLSQAEEPQRLQKQLVDLEDWAAKTAADFQRADQKMDAVQRETQTLQEKVRLQQELRSKRTADWQRADAEVEARVQDAWAEERAWL</sequence>
<dbReference type="AlphaFoldDB" id="A0AA36HRM6"/>
<keyword evidence="3" id="KW-1185">Reference proteome</keyword>
<proteinExistence type="predicted"/>
<protein>
    <submittedName>
        <fullName evidence="2">Uncharacterized protein</fullName>
    </submittedName>
</protein>
<dbReference type="EMBL" id="CAUJNA010000180">
    <property type="protein sequence ID" value="CAJ1373224.1"/>
    <property type="molecule type" value="Genomic_DNA"/>
</dbReference>